<evidence type="ECO:0000313" key="3">
    <source>
        <dbReference type="Proteomes" id="UP000826195"/>
    </source>
</evidence>
<evidence type="ECO:0000256" key="1">
    <source>
        <dbReference type="SAM" id="MobiDB-lite"/>
    </source>
</evidence>
<keyword evidence="3" id="KW-1185">Reference proteome</keyword>
<organism evidence="2 3">
    <name type="scientific">Cotesia glomerata</name>
    <name type="common">Lepidopteran parasitic wasp</name>
    <name type="synonym">Apanteles glomeratus</name>
    <dbReference type="NCBI Taxonomy" id="32391"/>
    <lineage>
        <taxon>Eukaryota</taxon>
        <taxon>Metazoa</taxon>
        <taxon>Ecdysozoa</taxon>
        <taxon>Arthropoda</taxon>
        <taxon>Hexapoda</taxon>
        <taxon>Insecta</taxon>
        <taxon>Pterygota</taxon>
        <taxon>Neoptera</taxon>
        <taxon>Endopterygota</taxon>
        <taxon>Hymenoptera</taxon>
        <taxon>Apocrita</taxon>
        <taxon>Ichneumonoidea</taxon>
        <taxon>Braconidae</taxon>
        <taxon>Microgastrinae</taxon>
        <taxon>Cotesia</taxon>
    </lineage>
</organism>
<proteinExistence type="predicted"/>
<feature type="compositionally biased region" description="Polar residues" evidence="1">
    <location>
        <begin position="1"/>
        <end position="16"/>
    </location>
</feature>
<protein>
    <submittedName>
        <fullName evidence="2">Uncharacterized protein</fullName>
    </submittedName>
</protein>
<dbReference type="EMBL" id="JAHXZJ010002237">
    <property type="protein sequence ID" value="KAH0546668.1"/>
    <property type="molecule type" value="Genomic_DNA"/>
</dbReference>
<dbReference type="Proteomes" id="UP000826195">
    <property type="component" value="Unassembled WGS sequence"/>
</dbReference>
<dbReference type="AlphaFoldDB" id="A0AAV7I7K2"/>
<gene>
    <name evidence="2" type="ORF">KQX54_013370</name>
</gene>
<accession>A0AAV7I7K2</accession>
<reference evidence="2 3" key="1">
    <citation type="journal article" date="2021" name="J. Hered.">
        <title>A chromosome-level genome assembly of the parasitoid wasp, Cotesia glomerata (Hymenoptera: Braconidae).</title>
        <authorList>
            <person name="Pinto B.J."/>
            <person name="Weis J.J."/>
            <person name="Gamble T."/>
            <person name="Ode P.J."/>
            <person name="Paul R."/>
            <person name="Zaspel J.M."/>
        </authorList>
    </citation>
    <scope>NUCLEOTIDE SEQUENCE [LARGE SCALE GENOMIC DNA]</scope>
    <source>
        <strain evidence="2">CgM1</strain>
    </source>
</reference>
<feature type="compositionally biased region" description="Acidic residues" evidence="1">
    <location>
        <begin position="42"/>
        <end position="55"/>
    </location>
</feature>
<sequence length="258" mass="29535">MFISIEQSGSLDQSLQPHMEENLEDRIHPVHVEESNENTGSEIEDYFSDSSEEFNDAERIKNSTYENEVESNRHHEDNSNIDSSDSDSEDTSGLNNPFFSVNTPTFNFPFISKPNLTENDHLLAILAISTRNNFSFEAMLSIFTWIKITHTNNNLPTTKKALWKVLHRDDTLIKRHLYCGVCKEHIGVDEEMRRDMLAAYETKTIINGIKGISALSGLPEFDLANGLAVDSLHAVFFRSCKTAYEFIFHCNRFTILCW</sequence>
<feature type="region of interest" description="Disordered" evidence="1">
    <location>
        <begin position="1"/>
        <end position="96"/>
    </location>
</feature>
<name>A0AAV7I7K2_COTGL</name>
<comment type="caution">
    <text evidence="2">The sequence shown here is derived from an EMBL/GenBank/DDBJ whole genome shotgun (WGS) entry which is preliminary data.</text>
</comment>
<feature type="compositionally biased region" description="Basic and acidic residues" evidence="1">
    <location>
        <begin position="18"/>
        <end position="34"/>
    </location>
</feature>
<evidence type="ECO:0000313" key="2">
    <source>
        <dbReference type="EMBL" id="KAH0546668.1"/>
    </source>
</evidence>